<feature type="region of interest" description="Disordered" evidence="1">
    <location>
        <begin position="88"/>
        <end position="194"/>
    </location>
</feature>
<organism evidence="2 3">
    <name type="scientific">Littorina saxatilis</name>
    <dbReference type="NCBI Taxonomy" id="31220"/>
    <lineage>
        <taxon>Eukaryota</taxon>
        <taxon>Metazoa</taxon>
        <taxon>Spiralia</taxon>
        <taxon>Lophotrochozoa</taxon>
        <taxon>Mollusca</taxon>
        <taxon>Gastropoda</taxon>
        <taxon>Caenogastropoda</taxon>
        <taxon>Littorinimorpha</taxon>
        <taxon>Littorinoidea</taxon>
        <taxon>Littorinidae</taxon>
        <taxon>Littorina</taxon>
    </lineage>
</organism>
<dbReference type="Pfam" id="PF18017">
    <property type="entry name" value="SAM_4"/>
    <property type="match status" value="1"/>
</dbReference>
<evidence type="ECO:0000256" key="1">
    <source>
        <dbReference type="SAM" id="MobiDB-lite"/>
    </source>
</evidence>
<feature type="compositionally biased region" description="Low complexity" evidence="1">
    <location>
        <begin position="395"/>
        <end position="407"/>
    </location>
</feature>
<comment type="caution">
    <text evidence="2">The sequence shown here is derived from an EMBL/GenBank/DDBJ whole genome shotgun (WGS) entry which is preliminary data.</text>
</comment>
<keyword evidence="3" id="KW-1185">Reference proteome</keyword>
<feature type="compositionally biased region" description="Polar residues" evidence="1">
    <location>
        <begin position="352"/>
        <end position="361"/>
    </location>
</feature>
<evidence type="ECO:0000313" key="2">
    <source>
        <dbReference type="EMBL" id="KAK7103895.1"/>
    </source>
</evidence>
<dbReference type="PANTHER" id="PTHR21359">
    <property type="entry name" value="DUF5577 DOMAIN-CONTAINING PROTEIN"/>
    <property type="match status" value="1"/>
</dbReference>
<dbReference type="SUPFAM" id="SSF47769">
    <property type="entry name" value="SAM/Pointed domain"/>
    <property type="match status" value="1"/>
</dbReference>
<dbReference type="Gene3D" id="1.10.150.50">
    <property type="entry name" value="Transcription Factor, Ets-1"/>
    <property type="match status" value="1"/>
</dbReference>
<feature type="region of interest" description="Disordered" evidence="1">
    <location>
        <begin position="274"/>
        <end position="293"/>
    </location>
</feature>
<feature type="compositionally biased region" description="Low complexity" evidence="1">
    <location>
        <begin position="90"/>
        <end position="109"/>
    </location>
</feature>
<evidence type="ECO:0000313" key="3">
    <source>
        <dbReference type="Proteomes" id="UP001374579"/>
    </source>
</evidence>
<dbReference type="PANTHER" id="PTHR21359:SF1">
    <property type="entry name" value="DUF5577 DOMAIN-CONTAINING PROTEIN"/>
    <property type="match status" value="1"/>
</dbReference>
<dbReference type="EMBL" id="JBAMIC010000008">
    <property type="protein sequence ID" value="KAK7103895.1"/>
    <property type="molecule type" value="Genomic_DNA"/>
</dbReference>
<gene>
    <name evidence="2" type="ORF">V1264_018700</name>
</gene>
<sequence length="420" mass="44207">MASGTESATETSYWIKFFTEAQIPAGDAAHYAVLFSDNRIQRGMLLDLTKEYLIDMGITRLGDVIAVLKHAKAVHSQDAKDKVLKGAKFTSPASSASASPLRRSTAASRMVGHHLAKTPDSGPMNQLPPKPQVTTNSAGKSSVFDRLGSDSPGSGNSPKTGGPGDSVFNRLGGKGALKRSTSSASPADSDDEGVAQSPLEYQGIMKYPTVAKKSAVVPRKKVRVTVDDSVKVTGLDNFKVTGLDNFKVTGRDRARVSPKPSSFDMSDIQSLKVQVSSTTATPKAKAKRRTTMPVTSSLDDMLASAKILSIQKEEVTTTTTKPAARRSQGMLSMDAPESANVKTRLGHKVQTAPASSTTSDFRPSAKKPSASDVRSRLGAKSPQQKASTSKLTVTASVSAQSKASSASGVFSRLGKKTAVS</sequence>
<feature type="compositionally biased region" description="Polar residues" evidence="1">
    <location>
        <begin position="381"/>
        <end position="394"/>
    </location>
</feature>
<dbReference type="InterPro" id="IPR039161">
    <property type="entry name" value="C19orf47-like"/>
</dbReference>
<dbReference type="Proteomes" id="UP001374579">
    <property type="component" value="Unassembled WGS sequence"/>
</dbReference>
<dbReference type="GO" id="GO:0005634">
    <property type="term" value="C:nucleus"/>
    <property type="evidence" value="ECO:0007669"/>
    <property type="project" value="TreeGrafter"/>
</dbReference>
<evidence type="ECO:0008006" key="4">
    <source>
        <dbReference type="Google" id="ProtNLM"/>
    </source>
</evidence>
<reference evidence="2 3" key="1">
    <citation type="submission" date="2024-02" db="EMBL/GenBank/DDBJ databases">
        <title>Chromosome-scale genome assembly of the rough periwinkle Littorina saxatilis.</title>
        <authorList>
            <person name="De Jode A."/>
            <person name="Faria R."/>
            <person name="Formenti G."/>
            <person name="Sims Y."/>
            <person name="Smith T.P."/>
            <person name="Tracey A."/>
            <person name="Wood J.M.D."/>
            <person name="Zagrodzka Z.B."/>
            <person name="Johannesson K."/>
            <person name="Butlin R.K."/>
            <person name="Leder E.H."/>
        </authorList>
    </citation>
    <scope>NUCLEOTIDE SEQUENCE [LARGE SCALE GENOMIC DNA]</scope>
    <source>
        <strain evidence="2">Snail1</strain>
        <tissue evidence="2">Muscle</tissue>
    </source>
</reference>
<name>A0AAN9GEI5_9CAEN</name>
<dbReference type="AlphaFoldDB" id="A0AAN9GEI5"/>
<dbReference type="CDD" id="cd09531">
    <property type="entry name" value="SAM_CS047"/>
    <property type="match status" value="1"/>
</dbReference>
<dbReference type="InterPro" id="IPR040772">
    <property type="entry name" value="C19orf47_SAM"/>
</dbReference>
<protein>
    <recommendedName>
        <fullName evidence="4">SAM domain-containing protein</fullName>
    </recommendedName>
</protein>
<feature type="region of interest" description="Disordered" evidence="1">
    <location>
        <begin position="313"/>
        <end position="420"/>
    </location>
</feature>
<dbReference type="InterPro" id="IPR013761">
    <property type="entry name" value="SAM/pointed_sf"/>
</dbReference>
<proteinExistence type="predicted"/>
<accession>A0AAN9GEI5</accession>